<evidence type="ECO:0000313" key="1">
    <source>
        <dbReference type="EMBL" id="PHJ16893.1"/>
    </source>
</evidence>
<dbReference type="GeneID" id="94432616"/>
<evidence type="ECO:0000313" key="2">
    <source>
        <dbReference type="Proteomes" id="UP000221165"/>
    </source>
</evidence>
<protein>
    <submittedName>
        <fullName evidence="1">Uncharacterized protein</fullName>
    </submittedName>
</protein>
<keyword evidence="2" id="KW-1185">Reference proteome</keyword>
<reference evidence="1 2" key="1">
    <citation type="journal article" date="2017" name="Int. J. Parasitol.">
        <title>The genome of the protozoan parasite Cystoisospora suis and a reverse vaccinology approach to identify vaccine candidates.</title>
        <authorList>
            <person name="Palmieri N."/>
            <person name="Shrestha A."/>
            <person name="Ruttkowski B."/>
            <person name="Beck T."/>
            <person name="Vogl C."/>
            <person name="Tomley F."/>
            <person name="Blake D.P."/>
            <person name="Joachim A."/>
        </authorList>
    </citation>
    <scope>NUCLEOTIDE SEQUENCE [LARGE SCALE GENOMIC DNA]</scope>
    <source>
        <strain evidence="1 2">Wien I</strain>
    </source>
</reference>
<sequence>MRSKTRNASSPLHLFSCLPRCMTLQGRMALVKSSYLSRFLSRLRMQRSHAVRCACNSRNIQTMKYVHMHVFFSPSCFLPQDFAAHGRRERERERISTMEKETKVEVLLDVAFMKRKQS</sequence>
<comment type="caution">
    <text evidence="1">The sequence shown here is derived from an EMBL/GenBank/DDBJ whole genome shotgun (WGS) entry which is preliminary data.</text>
</comment>
<dbReference type="Proteomes" id="UP000221165">
    <property type="component" value="Unassembled WGS sequence"/>
</dbReference>
<dbReference type="VEuPathDB" id="ToxoDB:CSUI_009289"/>
<accession>A0A2C6KKI2</accession>
<gene>
    <name evidence="1" type="ORF">CSUI_009289</name>
</gene>
<proteinExistence type="predicted"/>
<dbReference type="EMBL" id="MIGC01005502">
    <property type="protein sequence ID" value="PHJ16893.1"/>
    <property type="molecule type" value="Genomic_DNA"/>
</dbReference>
<dbReference type="RefSeq" id="XP_067918618.1">
    <property type="nucleotide sequence ID" value="XM_068069405.1"/>
</dbReference>
<organism evidence="1 2">
    <name type="scientific">Cystoisospora suis</name>
    <dbReference type="NCBI Taxonomy" id="483139"/>
    <lineage>
        <taxon>Eukaryota</taxon>
        <taxon>Sar</taxon>
        <taxon>Alveolata</taxon>
        <taxon>Apicomplexa</taxon>
        <taxon>Conoidasida</taxon>
        <taxon>Coccidia</taxon>
        <taxon>Eucoccidiorida</taxon>
        <taxon>Eimeriorina</taxon>
        <taxon>Sarcocystidae</taxon>
        <taxon>Cystoisospora</taxon>
    </lineage>
</organism>
<dbReference type="AlphaFoldDB" id="A0A2C6KKI2"/>
<name>A0A2C6KKI2_9APIC</name>